<evidence type="ECO:0000313" key="2">
    <source>
        <dbReference type="EMBL" id="CAJ1388424.1"/>
    </source>
</evidence>
<feature type="compositionally biased region" description="Basic residues" evidence="1">
    <location>
        <begin position="323"/>
        <end position="335"/>
    </location>
</feature>
<reference evidence="2" key="1">
    <citation type="submission" date="2023-08" db="EMBL/GenBank/DDBJ databases">
        <authorList>
            <person name="Chen Y."/>
            <person name="Shah S."/>
            <person name="Dougan E. K."/>
            <person name="Thang M."/>
            <person name="Chan C."/>
        </authorList>
    </citation>
    <scope>NUCLEOTIDE SEQUENCE</scope>
</reference>
<evidence type="ECO:0000313" key="3">
    <source>
        <dbReference type="Proteomes" id="UP001178507"/>
    </source>
</evidence>
<dbReference type="SUPFAM" id="SSF56672">
    <property type="entry name" value="DNA/RNA polymerases"/>
    <property type="match status" value="1"/>
</dbReference>
<keyword evidence="3" id="KW-1185">Reference proteome</keyword>
<sequence length="1301" mass="145788">MSFIDSKAAFEQRCNELSAPAGLYDLLIAQQVDTFSSLAYAIATPNRSPTDMEFDTFANQVFGSPTLGQMSLLRRIHFESCTFILQHLKSQVAGDTQDGIRNLPFAEKQARFEAARTKLSGFIIQGETEPSFALIDKCQAMYDSGAVTWIPPSACTKRDLEIQAAPKDSAQVVRIEAQTLKVDTESQKIGDADHGSEIKLQWCLQRKGIALEMCNLISWNLSQEWIANLFNVYSTDPPPGFGRISLQQLIRADKELWTLMARTATTIKPDGAGKRPLDEVMSRVTMHLLALPHRAASSTQNHSEPSDNKRHSQSSNSNAAKQAPKKKMRPGRNQRTKPTPPAELKDCYQTTSDGKPICWAYNLAQGCSLGTSGNPPSCSKGCHVCAFCRKIGHSFQVHAPTDHDEVWRATHSTTSSFEDKLVIEIFAGTGNLSAAIRRIGMRSVAIDKSGARTKGPLTVLDLTDESNVKLLKEYIYQERYNIELVHVAPPCGTCSAARKIVRQDLLDQGFELPRPLRDEEHPMGLPDLAGLDLHKVRLANQLYEATYDLIKFCLSLGIRTSLENPTNSLFWKTSPIVKLLEEHYGHHNVFHNCMMGGKRDKSTTWWRNDDFFSSFNILCTRDHQHAKWQPTILRGSKLHFPTSEEAEYPCERVAMLIKQSLADRNIYPVETMEEQLAHRRTTAINTVAMGILPRGQTPEDFLEHALKVRHPRFLPYPATGAAHDLLDKNIYCPAGKLVTLRNEFFKVWVTKAGQLADDEKRLHDSMEPHVRKVLHGKRLLVLRDILQELQFPDEKLFEDLIVGFRLTGWMRDSGCFLSIPRPPTLTLDGVKRLNKGLLSATLKRVEQQAVDKLSMAAWDETLKELDRSWIWEDSSTTLVGKVIAHRFGLEQKDKVRVIDNFKQCGLNDTCGLPEKYVLHGVDYIAATLIHGMKLHGAGFPFELLGKTFDLSSAYKQYPLHSHDRDLVRIALKDTETDACRVFGLNALPFGATGSVAGFLRISSAIFFVLTQGLHIWSSAFFDDFPTLSVADASAMTDKHVAMLFDLLGVDFAREGKKCAQFGSQMKALGLVFDLEQFSSGKVYIRHTAERKTELLDRLNDILERNELSPKDAESLRGRLHWYESYLFGRTANLAIHQLGKRISAPSWTTSLGSELESVLRLLRDRVVSGPPLILRADMDTPLLIFTDGACEGDELKTGSVGGVLYCGSNAPLRYFSGKVPALLMQDFLQESKNPIYLIEMLACYIAFKLWGSSNLGCYVVLYLDNEASRGAFIKGYSTTRRGNIIVQLVVSCEDSSQWKAW</sequence>
<evidence type="ECO:0000256" key="1">
    <source>
        <dbReference type="SAM" id="MobiDB-lite"/>
    </source>
</evidence>
<feature type="region of interest" description="Disordered" evidence="1">
    <location>
        <begin position="294"/>
        <end position="347"/>
    </location>
</feature>
<protein>
    <submittedName>
        <fullName evidence="2">Uncharacterized protein</fullName>
    </submittedName>
</protein>
<organism evidence="2 3">
    <name type="scientific">Effrenium voratum</name>
    <dbReference type="NCBI Taxonomy" id="2562239"/>
    <lineage>
        <taxon>Eukaryota</taxon>
        <taxon>Sar</taxon>
        <taxon>Alveolata</taxon>
        <taxon>Dinophyceae</taxon>
        <taxon>Suessiales</taxon>
        <taxon>Symbiodiniaceae</taxon>
        <taxon>Effrenium</taxon>
    </lineage>
</organism>
<name>A0AA36N2Q3_9DINO</name>
<dbReference type="Proteomes" id="UP001178507">
    <property type="component" value="Unassembled WGS sequence"/>
</dbReference>
<feature type="compositionally biased region" description="Low complexity" evidence="1">
    <location>
        <begin position="313"/>
        <end position="322"/>
    </location>
</feature>
<gene>
    <name evidence="2" type="ORF">EVOR1521_LOCUS14294</name>
</gene>
<proteinExistence type="predicted"/>
<dbReference type="InterPro" id="IPR043502">
    <property type="entry name" value="DNA/RNA_pol_sf"/>
</dbReference>
<comment type="caution">
    <text evidence="2">The sequence shown here is derived from an EMBL/GenBank/DDBJ whole genome shotgun (WGS) entry which is preliminary data.</text>
</comment>
<accession>A0AA36N2Q3</accession>
<dbReference type="EMBL" id="CAUJNA010001686">
    <property type="protein sequence ID" value="CAJ1388424.1"/>
    <property type="molecule type" value="Genomic_DNA"/>
</dbReference>